<organism evidence="1 2">
    <name type="scientific">Rangifer tarandus platyrhynchus</name>
    <name type="common">Svalbard reindeer</name>
    <dbReference type="NCBI Taxonomy" id="3082113"/>
    <lineage>
        <taxon>Eukaryota</taxon>
        <taxon>Metazoa</taxon>
        <taxon>Chordata</taxon>
        <taxon>Craniata</taxon>
        <taxon>Vertebrata</taxon>
        <taxon>Euteleostomi</taxon>
        <taxon>Mammalia</taxon>
        <taxon>Eutheria</taxon>
        <taxon>Laurasiatheria</taxon>
        <taxon>Artiodactyla</taxon>
        <taxon>Ruminantia</taxon>
        <taxon>Pecora</taxon>
        <taxon>Cervidae</taxon>
        <taxon>Odocoileinae</taxon>
        <taxon>Rangifer</taxon>
    </lineage>
</organism>
<reference evidence="1" key="1">
    <citation type="submission" date="2023-05" db="EMBL/GenBank/DDBJ databases">
        <authorList>
            <consortium name="ELIXIR-Norway"/>
        </authorList>
    </citation>
    <scope>NUCLEOTIDE SEQUENCE</scope>
</reference>
<gene>
    <name evidence="1" type="ORF">MRATA1EN22A_LOCUS12383</name>
</gene>
<name>A0AC59Z076_RANTA</name>
<protein>
    <submittedName>
        <fullName evidence="1">Uncharacterized protein</fullName>
    </submittedName>
</protein>
<evidence type="ECO:0000313" key="1">
    <source>
        <dbReference type="EMBL" id="CAN0122776.1"/>
    </source>
</evidence>
<reference evidence="1" key="2">
    <citation type="submission" date="2025-03" db="EMBL/GenBank/DDBJ databases">
        <authorList>
            <consortium name="ELIXIR-Norway"/>
            <consortium name="Elixir Norway"/>
        </authorList>
    </citation>
    <scope>NUCLEOTIDE SEQUENCE</scope>
</reference>
<dbReference type="Proteomes" id="UP001162501">
    <property type="component" value="Chromosome 21"/>
</dbReference>
<sequence>MGVIILLSSQITVKTERTQEELRRAGLLPLRHKSSHLQATTSGCKQHWSADSTGVQTPKGTHEVFSEDIKATSCHHTVPSCFQHHQVSLHFSADAAGGPTIFFFFFGHSLQHEES</sequence>
<evidence type="ECO:0000313" key="2">
    <source>
        <dbReference type="Proteomes" id="UP001162501"/>
    </source>
</evidence>
<dbReference type="EMBL" id="OX596105">
    <property type="protein sequence ID" value="CAN0122776.1"/>
    <property type="molecule type" value="Genomic_DNA"/>
</dbReference>
<proteinExistence type="predicted"/>
<accession>A0AC59Z076</accession>